<sequence>MSHSLPAPHRPRRGHDATPPPVLLPPVSLLHCLVFCVCLAPQLLLQAGMRATFASILQALPFLVLQMPLDVAHRQLAGWRRGRGGQKQQQQQQRPSLFEEVVLCCVRWAFIHTDPRVGRVFFSRSVALPFHRFRQLQALGARGGFVLGSSHFYLEFLLAWAALLMEGSPGDEKPAGFRNPAIFSLDYTLAPDAVFPAQIDEAAHAYAHVLSTAAQGEPARIVVAGDSAGGTIVLSLLLRLSQTPPLERPAPPPLPLPLPGMAVLISPWVTLRSQRYRRSANDYIDAETLVSYAALYEGKTAGAPGISGEDPVLSPGHCRESKWWRRACPAKGIFATYGAEEVFAPEIRAWVDRLQADGVDVQTSVDDGGLGVHAWPVASLFLARSNARRFEGLRRVVGEVTRRMR</sequence>
<evidence type="ECO:0000313" key="6">
    <source>
        <dbReference type="Proteomes" id="UP000031575"/>
    </source>
</evidence>
<evidence type="ECO:0000256" key="2">
    <source>
        <dbReference type="ARBA" id="ARBA00022801"/>
    </source>
</evidence>
<dbReference type="PANTHER" id="PTHR48081:SF2">
    <property type="entry name" value="ALPHA_BETA-HYDROLASE"/>
    <property type="match status" value="1"/>
</dbReference>
<dbReference type="PROSITE" id="PS01174">
    <property type="entry name" value="LIPASE_GDXG_SER"/>
    <property type="match status" value="1"/>
</dbReference>
<reference evidence="5 6" key="1">
    <citation type="journal article" date="2014" name="BMC Genomics">
        <title>Comparative genomics of the major fungal agents of human and animal Sporotrichosis: Sporothrix schenckii and Sporothrix brasiliensis.</title>
        <authorList>
            <person name="Teixeira M.M."/>
            <person name="de Almeida L.G."/>
            <person name="Kubitschek-Barreira P."/>
            <person name="Alves F.L."/>
            <person name="Kioshima E.S."/>
            <person name="Abadio A.K."/>
            <person name="Fernandes L."/>
            <person name="Derengowski L.S."/>
            <person name="Ferreira K.S."/>
            <person name="Souza R.C."/>
            <person name="Ruiz J.C."/>
            <person name="de Andrade N.C."/>
            <person name="Paes H.C."/>
            <person name="Nicola A.M."/>
            <person name="Albuquerque P."/>
            <person name="Gerber A.L."/>
            <person name="Martins V.P."/>
            <person name="Peconick L.D."/>
            <person name="Neto A.V."/>
            <person name="Chaucanez C.B."/>
            <person name="Silva P.A."/>
            <person name="Cunha O.L."/>
            <person name="de Oliveira F.F."/>
            <person name="dos Santos T.C."/>
            <person name="Barros A.L."/>
            <person name="Soares M.A."/>
            <person name="de Oliveira L.M."/>
            <person name="Marini M.M."/>
            <person name="Villalobos-Duno H."/>
            <person name="Cunha M.M."/>
            <person name="de Hoog S."/>
            <person name="da Silveira J.F."/>
            <person name="Henrissat B."/>
            <person name="Nino-Vega G.A."/>
            <person name="Cisalpino P.S."/>
            <person name="Mora-Montes H.M."/>
            <person name="Almeida S.R."/>
            <person name="Stajich J.E."/>
            <person name="Lopes-Bezerra L.M."/>
            <person name="Vasconcelos A.T."/>
            <person name="Felipe M.S."/>
        </authorList>
    </citation>
    <scope>NUCLEOTIDE SEQUENCE [LARGE SCALE GENOMIC DNA]</scope>
    <source>
        <strain evidence="5 6">5110</strain>
    </source>
</reference>
<evidence type="ECO:0000313" key="5">
    <source>
        <dbReference type="EMBL" id="KIH91827.1"/>
    </source>
</evidence>
<proteinExistence type="inferred from homology"/>
<dbReference type="RefSeq" id="XP_040619837.1">
    <property type="nucleotide sequence ID" value="XM_040759948.1"/>
</dbReference>
<dbReference type="InterPro" id="IPR033140">
    <property type="entry name" value="Lipase_GDXG_put_SER_AS"/>
</dbReference>
<feature type="active site" evidence="3">
    <location>
        <position position="227"/>
    </location>
</feature>
<evidence type="ECO:0000256" key="3">
    <source>
        <dbReference type="PROSITE-ProRule" id="PRU10038"/>
    </source>
</evidence>
<dbReference type="OrthoDB" id="408631at2759"/>
<feature type="domain" description="Alpha/beta hydrolase fold-3" evidence="4">
    <location>
        <begin position="182"/>
        <end position="368"/>
    </location>
</feature>
<comment type="similarity">
    <text evidence="1">Belongs to the 'GDXG' lipolytic enzyme family.</text>
</comment>
<dbReference type="VEuPathDB" id="FungiDB:SPBR_01638"/>
<dbReference type="SUPFAM" id="SSF53474">
    <property type="entry name" value="alpha/beta-Hydrolases"/>
    <property type="match status" value="1"/>
</dbReference>
<gene>
    <name evidence="5" type="ORF">SPBR_01638</name>
</gene>
<dbReference type="Gene3D" id="3.40.50.1820">
    <property type="entry name" value="alpha/beta hydrolase"/>
    <property type="match status" value="1"/>
</dbReference>
<keyword evidence="6" id="KW-1185">Reference proteome</keyword>
<organism evidence="5 6">
    <name type="scientific">Sporothrix brasiliensis 5110</name>
    <dbReference type="NCBI Taxonomy" id="1398154"/>
    <lineage>
        <taxon>Eukaryota</taxon>
        <taxon>Fungi</taxon>
        <taxon>Dikarya</taxon>
        <taxon>Ascomycota</taxon>
        <taxon>Pezizomycotina</taxon>
        <taxon>Sordariomycetes</taxon>
        <taxon>Sordariomycetidae</taxon>
        <taxon>Ophiostomatales</taxon>
        <taxon>Ophiostomataceae</taxon>
        <taxon>Sporothrix</taxon>
    </lineage>
</organism>
<dbReference type="Proteomes" id="UP000031575">
    <property type="component" value="Unassembled WGS sequence"/>
</dbReference>
<protein>
    <recommendedName>
        <fullName evidence="4">Alpha/beta hydrolase fold-3 domain-containing protein</fullName>
    </recommendedName>
</protein>
<dbReference type="AlphaFoldDB" id="A0A0C2J418"/>
<comment type="caution">
    <text evidence="5">The sequence shown here is derived from an EMBL/GenBank/DDBJ whole genome shotgun (WGS) entry which is preliminary data.</text>
</comment>
<keyword evidence="2" id="KW-0378">Hydrolase</keyword>
<dbReference type="HOGENOM" id="CLU_047269_1_0_1"/>
<dbReference type="InterPro" id="IPR050300">
    <property type="entry name" value="GDXG_lipolytic_enzyme"/>
</dbReference>
<name>A0A0C2J418_9PEZI</name>
<dbReference type="GeneID" id="63674869"/>
<evidence type="ECO:0000259" key="4">
    <source>
        <dbReference type="Pfam" id="PF07859"/>
    </source>
</evidence>
<dbReference type="InterPro" id="IPR029058">
    <property type="entry name" value="AB_hydrolase_fold"/>
</dbReference>
<evidence type="ECO:0000256" key="1">
    <source>
        <dbReference type="ARBA" id="ARBA00010515"/>
    </source>
</evidence>
<accession>A0A0C2J418</accession>
<dbReference type="Pfam" id="PF07859">
    <property type="entry name" value="Abhydrolase_3"/>
    <property type="match status" value="1"/>
</dbReference>
<dbReference type="GO" id="GO:0016787">
    <property type="term" value="F:hydrolase activity"/>
    <property type="evidence" value="ECO:0007669"/>
    <property type="project" value="UniProtKB-KW"/>
</dbReference>
<dbReference type="EMBL" id="AWTV01000007">
    <property type="protein sequence ID" value="KIH91827.1"/>
    <property type="molecule type" value="Genomic_DNA"/>
</dbReference>
<dbReference type="PANTHER" id="PTHR48081">
    <property type="entry name" value="AB HYDROLASE SUPERFAMILY PROTEIN C4A8.06C"/>
    <property type="match status" value="1"/>
</dbReference>
<dbReference type="InterPro" id="IPR013094">
    <property type="entry name" value="AB_hydrolase_3"/>
</dbReference>